<protein>
    <submittedName>
        <fullName evidence="1">Uncharacterized protein</fullName>
    </submittedName>
</protein>
<organism evidence="1 2">
    <name type="scientific">Peptoclostridium litorale DSM 5388</name>
    <dbReference type="NCBI Taxonomy" id="1121324"/>
    <lineage>
        <taxon>Bacteria</taxon>
        <taxon>Bacillati</taxon>
        <taxon>Bacillota</taxon>
        <taxon>Clostridia</taxon>
        <taxon>Peptostreptococcales</taxon>
        <taxon>Peptoclostridiaceae</taxon>
        <taxon>Peptoclostridium</taxon>
    </lineage>
</organism>
<dbReference type="RefSeq" id="WP_038265779.1">
    <property type="nucleotide sequence ID" value="NZ_FSRH01000017.1"/>
</dbReference>
<gene>
    <name evidence="1" type="ORF">CLIT_13c00320</name>
</gene>
<dbReference type="eggNOG" id="ENOG502ZNYI">
    <property type="taxonomic scope" value="Bacteria"/>
</dbReference>
<name>A0A069REU1_PEPLI</name>
<dbReference type="Proteomes" id="UP000027946">
    <property type="component" value="Unassembled WGS sequence"/>
</dbReference>
<keyword evidence="2" id="KW-1185">Reference proteome</keyword>
<dbReference type="STRING" id="1121324.CLIT_13c00320"/>
<reference evidence="1 2" key="1">
    <citation type="submission" date="2014-03" db="EMBL/GenBank/DDBJ databases">
        <title>Genome sequence of Clostridium litorale W6, DSM 5388.</title>
        <authorList>
            <person name="Poehlein A."/>
            <person name="Jagirdar A."/>
            <person name="Khonsari B."/>
            <person name="Chibani C.M."/>
            <person name="Gutierrez Gutierrez D.A."/>
            <person name="Davydova E."/>
            <person name="Alghaithi H.S."/>
            <person name="Nair K.P."/>
            <person name="Dhamotharan K."/>
            <person name="Chandran L."/>
            <person name="G W."/>
            <person name="Daniel R."/>
        </authorList>
    </citation>
    <scope>NUCLEOTIDE SEQUENCE [LARGE SCALE GENOMIC DNA]</scope>
    <source>
        <strain evidence="1 2">W6</strain>
    </source>
</reference>
<dbReference type="EMBL" id="JJMM01000013">
    <property type="protein sequence ID" value="KDR94710.1"/>
    <property type="molecule type" value="Genomic_DNA"/>
</dbReference>
<sequence>MGEKSTLEKARMKVVTEMKRHELNKAIRDGKDIETVKAISDEIMAMAQNKFELEDLLDPVGYNNYKRYVERG</sequence>
<comment type="caution">
    <text evidence="1">The sequence shown here is derived from an EMBL/GenBank/DDBJ whole genome shotgun (WGS) entry which is preliminary data.</text>
</comment>
<dbReference type="AlphaFoldDB" id="A0A069REU1"/>
<accession>A0A069REU1</accession>
<evidence type="ECO:0000313" key="2">
    <source>
        <dbReference type="Proteomes" id="UP000027946"/>
    </source>
</evidence>
<evidence type="ECO:0000313" key="1">
    <source>
        <dbReference type="EMBL" id="KDR94710.1"/>
    </source>
</evidence>
<proteinExistence type="predicted"/>